<proteinExistence type="predicted"/>
<dbReference type="EMBL" id="OMOJ01000001">
    <property type="protein sequence ID" value="SPF78276.1"/>
    <property type="molecule type" value="Genomic_DNA"/>
</dbReference>
<dbReference type="CDD" id="cd16440">
    <property type="entry name" value="beta_Kdo_transferase_KpsC_1"/>
    <property type="match status" value="1"/>
</dbReference>
<protein>
    <recommendedName>
        <fullName evidence="3">Capsule polysaccharide biosynthesis protein</fullName>
    </recommendedName>
</protein>
<accession>A0A2R8AQB9</accession>
<dbReference type="GO" id="GO:0015774">
    <property type="term" value="P:polysaccharide transport"/>
    <property type="evidence" value="ECO:0007669"/>
    <property type="project" value="InterPro"/>
</dbReference>
<evidence type="ECO:0000313" key="2">
    <source>
        <dbReference type="Proteomes" id="UP000244904"/>
    </source>
</evidence>
<organism evidence="1 2">
    <name type="scientific">Pseudoprimorskyibacter insulae</name>
    <dbReference type="NCBI Taxonomy" id="1695997"/>
    <lineage>
        <taxon>Bacteria</taxon>
        <taxon>Pseudomonadati</taxon>
        <taxon>Pseudomonadota</taxon>
        <taxon>Alphaproteobacteria</taxon>
        <taxon>Rhodobacterales</taxon>
        <taxon>Paracoccaceae</taxon>
        <taxon>Pseudoprimorskyibacter</taxon>
    </lineage>
</organism>
<gene>
    <name evidence="1" type="ORF">PRI8871_00871</name>
</gene>
<dbReference type="AlphaFoldDB" id="A0A2R8AQB9"/>
<evidence type="ECO:0008006" key="3">
    <source>
        <dbReference type="Google" id="ProtNLM"/>
    </source>
</evidence>
<dbReference type="Proteomes" id="UP000244904">
    <property type="component" value="Unassembled WGS sequence"/>
</dbReference>
<dbReference type="RefSeq" id="WP_245897763.1">
    <property type="nucleotide sequence ID" value="NZ_OMOJ01000001.1"/>
</dbReference>
<keyword evidence="2" id="KW-1185">Reference proteome</keyword>
<dbReference type="CDD" id="cd16439">
    <property type="entry name" value="beta_Kdo_transferase_KpsC_2"/>
    <property type="match status" value="1"/>
</dbReference>
<evidence type="ECO:0000313" key="1">
    <source>
        <dbReference type="EMBL" id="SPF78276.1"/>
    </source>
</evidence>
<dbReference type="InterPro" id="IPR007833">
    <property type="entry name" value="Capsule_polysaccharide_synth"/>
</dbReference>
<reference evidence="2" key="1">
    <citation type="submission" date="2018-03" db="EMBL/GenBank/DDBJ databases">
        <authorList>
            <person name="Rodrigo-Torres L."/>
            <person name="Arahal R. D."/>
            <person name="Lucena T."/>
        </authorList>
    </citation>
    <scope>NUCLEOTIDE SEQUENCE [LARGE SCALE GENOMIC DNA]</scope>
    <source>
        <strain evidence="2">CECT 8871</strain>
    </source>
</reference>
<dbReference type="Pfam" id="PF05159">
    <property type="entry name" value="Capsule_synth"/>
    <property type="match status" value="4"/>
</dbReference>
<dbReference type="GO" id="GO:0000271">
    <property type="term" value="P:polysaccharide biosynthetic process"/>
    <property type="evidence" value="ECO:0007669"/>
    <property type="project" value="InterPro"/>
</dbReference>
<sequence length="668" mass="72996">MSKGAGGPSPRRLFVYNGGFLTQPRLRRILALSGLPVRFGLPKDGDAVGVWGQSPYAHRGEAVAAKHGAPLIRIEDAFLRSVHPGRDGEPPLGLLIDETGVHFDARTPSDLETLLATHPLDDGADLARARDAIARMRRTHLSKYNAFDPAAPTPDPGYVLVIDQTRGDAALKACGAGRARFLEMLTIARQDHPGTRIVIKTHPETQTGHRQGHYTPEDTTDLVSLCDDAVSPWALLDGAVAVYTVSSGMGFEAILAGHKPRVFGTPFYAGWGLTEDDAHFPRRKRTLTRNQLFLGAMIHYPTWYDPYRNQLCPLEQALDTLEAQVRAWRDDRRGWIASGMRLWKRGPLQRVFGTLHRIRFDDGPDAAAKAKAAGRRHMAWASHPLADRADVRCEDGFLRSAGLGAALIPPLSLACDDLGIYYDPSRPSRLEALIAASPNLTQSDLRRAEALRGMLVARNLSKYNLGGALPALPDGHRILVPGQVEDDASIRLGAPGMTNAELLRRTREANPDAIILYKPHPDVEAGLRLGAVDRPEQWADYVLHRADMAPLLTQVHEVWTLTSLTGFEALLRGVAVTTLGQPFYAGWGLTKDLGPALTRRGGPVTLDGLTHATLIGYPRYRDPVTGLPCPAEVVAERLANGQVPRPGPFNRTLAKAQGLLASQSWIWR</sequence>
<name>A0A2R8AQB9_9RHOB</name>